<dbReference type="InterPro" id="IPR036388">
    <property type="entry name" value="WH-like_DNA-bd_sf"/>
</dbReference>
<dbReference type="SMART" id="SM01012">
    <property type="entry name" value="ANTAR"/>
    <property type="match status" value="1"/>
</dbReference>
<comment type="caution">
    <text evidence="4">The sequence shown here is derived from an EMBL/GenBank/DDBJ whole genome shotgun (WGS) entry which is preliminary data.</text>
</comment>
<accession>A0ABP9R4F6</accession>
<dbReference type="RefSeq" id="WP_346055133.1">
    <property type="nucleotide sequence ID" value="NZ_BAABIB010000093.1"/>
</dbReference>
<dbReference type="EMBL" id="BAABIB010000093">
    <property type="protein sequence ID" value="GAA5171275.1"/>
    <property type="molecule type" value="Genomic_DNA"/>
</dbReference>
<dbReference type="SUPFAM" id="SSF55781">
    <property type="entry name" value="GAF domain-like"/>
    <property type="match status" value="1"/>
</dbReference>
<organism evidence="4 5">
    <name type="scientific">Amycolatopsis dongchuanensis</name>
    <dbReference type="NCBI Taxonomy" id="1070866"/>
    <lineage>
        <taxon>Bacteria</taxon>
        <taxon>Bacillati</taxon>
        <taxon>Actinomycetota</taxon>
        <taxon>Actinomycetes</taxon>
        <taxon>Pseudonocardiales</taxon>
        <taxon>Pseudonocardiaceae</taxon>
        <taxon>Amycolatopsis</taxon>
    </lineage>
</organism>
<evidence type="ECO:0000259" key="3">
    <source>
        <dbReference type="SMART" id="SM01012"/>
    </source>
</evidence>
<reference evidence="5" key="1">
    <citation type="journal article" date="2019" name="Int. J. Syst. Evol. Microbiol.">
        <title>The Global Catalogue of Microorganisms (GCM) 10K type strain sequencing project: providing services to taxonomists for standard genome sequencing and annotation.</title>
        <authorList>
            <consortium name="The Broad Institute Genomics Platform"/>
            <consortium name="The Broad Institute Genome Sequencing Center for Infectious Disease"/>
            <person name="Wu L."/>
            <person name="Ma J."/>
        </authorList>
    </citation>
    <scope>NUCLEOTIDE SEQUENCE [LARGE SCALE GENOMIC DNA]</scope>
    <source>
        <strain evidence="5">JCM 18054</strain>
    </source>
</reference>
<gene>
    <name evidence="4" type="ORF">GCM10023214_51180</name>
</gene>
<dbReference type="Proteomes" id="UP001500192">
    <property type="component" value="Unassembled WGS sequence"/>
</dbReference>
<dbReference type="Gene3D" id="1.10.10.10">
    <property type="entry name" value="Winged helix-like DNA-binding domain superfamily/Winged helix DNA-binding domain"/>
    <property type="match status" value="1"/>
</dbReference>
<protein>
    <submittedName>
        <fullName evidence="4">ANTAR domain-containing protein</fullName>
    </submittedName>
</protein>
<keyword evidence="5" id="KW-1185">Reference proteome</keyword>
<dbReference type="Gene3D" id="3.30.450.40">
    <property type="match status" value="1"/>
</dbReference>
<evidence type="ECO:0000313" key="5">
    <source>
        <dbReference type="Proteomes" id="UP001500192"/>
    </source>
</evidence>
<evidence type="ECO:0000256" key="1">
    <source>
        <dbReference type="ARBA" id="ARBA00023015"/>
    </source>
</evidence>
<keyword evidence="2" id="KW-0804">Transcription</keyword>
<name>A0ABP9R4F6_9PSEU</name>
<feature type="domain" description="ANTAR" evidence="3">
    <location>
        <begin position="164"/>
        <end position="227"/>
    </location>
</feature>
<sequence length="238" mass="24544">MATDRVLRVWAAVVDCARRRGERVSSRHVCLAVVDALSLSGAGLALAGRPGALELLALELLYATGADGPTELAVNLGEGPGVDAAGSGTLVVAVDLAAQGGAGRWPAFAPEATARGVRALYSVPLMLGALSVGVLDLHRDEPREPGTEELLDAVVYADTALLLVIDELSGAPARGAGEAALWHAEVHQAAGMVAVQLGIPVLDALVRLRVHAYRRGQPLAEVAKAVVDRRLRLPGDGS</sequence>
<evidence type="ECO:0000313" key="4">
    <source>
        <dbReference type="EMBL" id="GAA5171275.1"/>
    </source>
</evidence>
<dbReference type="InterPro" id="IPR005561">
    <property type="entry name" value="ANTAR"/>
</dbReference>
<dbReference type="InterPro" id="IPR029016">
    <property type="entry name" value="GAF-like_dom_sf"/>
</dbReference>
<proteinExistence type="predicted"/>
<keyword evidence="1" id="KW-0805">Transcription regulation</keyword>
<evidence type="ECO:0000256" key="2">
    <source>
        <dbReference type="ARBA" id="ARBA00023163"/>
    </source>
</evidence>